<dbReference type="OrthoDB" id="2988301at2759"/>
<sequence length="211" mass="23604">MPMFDASIFKTRIHYSKIQRKDETIFLWLQVAGGQILLPILVLTILLSRNVHRNSVFINFCCSWIFSSIVYCLLVYRGRSDSKDLSVDSSGTECLVQAAFINGVMSLTACTTLGVVLQLSSSIYAVKKGFVVGTFRDRFFRRILLLSPYAVFTSFTVVSAVLGDRTARSFTSGASLLELKSQIPIWRSPAHYTALSYSMLPPFLRGLLCKC</sequence>
<dbReference type="STRING" id="27342.A0A0H2RRZ7"/>
<name>A0A0H2RRZ7_9AGAM</name>
<feature type="transmembrane region" description="Helical" evidence="1">
    <location>
        <begin position="96"/>
        <end position="119"/>
    </location>
</feature>
<keyword evidence="3" id="KW-1185">Reference proteome</keyword>
<reference evidence="2 3" key="1">
    <citation type="submission" date="2015-04" db="EMBL/GenBank/DDBJ databases">
        <title>Complete genome sequence of Schizopora paradoxa KUC8140, a cosmopolitan wood degrader in East Asia.</title>
        <authorList>
            <consortium name="DOE Joint Genome Institute"/>
            <person name="Min B."/>
            <person name="Park H."/>
            <person name="Jang Y."/>
            <person name="Kim J.-J."/>
            <person name="Kim K.H."/>
            <person name="Pangilinan J."/>
            <person name="Lipzen A."/>
            <person name="Riley R."/>
            <person name="Grigoriev I.V."/>
            <person name="Spatafora J.W."/>
            <person name="Choi I.-G."/>
        </authorList>
    </citation>
    <scope>NUCLEOTIDE SEQUENCE [LARGE SCALE GENOMIC DNA]</scope>
    <source>
        <strain evidence="2 3">KUC8140</strain>
    </source>
</reference>
<evidence type="ECO:0000313" key="2">
    <source>
        <dbReference type="EMBL" id="KLO12238.1"/>
    </source>
</evidence>
<dbReference type="Proteomes" id="UP000053477">
    <property type="component" value="Unassembled WGS sequence"/>
</dbReference>
<keyword evidence="1" id="KW-1133">Transmembrane helix</keyword>
<accession>A0A0H2RRZ7</accession>
<protein>
    <submittedName>
        <fullName evidence="2">Uncharacterized protein</fullName>
    </submittedName>
</protein>
<evidence type="ECO:0000256" key="1">
    <source>
        <dbReference type="SAM" id="Phobius"/>
    </source>
</evidence>
<gene>
    <name evidence="2" type="ORF">SCHPADRAFT_433214</name>
</gene>
<keyword evidence="1" id="KW-0472">Membrane</keyword>
<evidence type="ECO:0000313" key="3">
    <source>
        <dbReference type="Proteomes" id="UP000053477"/>
    </source>
</evidence>
<dbReference type="AlphaFoldDB" id="A0A0H2RRZ7"/>
<organism evidence="2 3">
    <name type="scientific">Schizopora paradoxa</name>
    <dbReference type="NCBI Taxonomy" id="27342"/>
    <lineage>
        <taxon>Eukaryota</taxon>
        <taxon>Fungi</taxon>
        <taxon>Dikarya</taxon>
        <taxon>Basidiomycota</taxon>
        <taxon>Agaricomycotina</taxon>
        <taxon>Agaricomycetes</taxon>
        <taxon>Hymenochaetales</taxon>
        <taxon>Schizoporaceae</taxon>
        <taxon>Schizopora</taxon>
    </lineage>
</organism>
<keyword evidence="1" id="KW-0812">Transmembrane</keyword>
<dbReference type="InParanoid" id="A0A0H2RRZ7"/>
<dbReference type="EMBL" id="KQ085982">
    <property type="protein sequence ID" value="KLO12238.1"/>
    <property type="molecule type" value="Genomic_DNA"/>
</dbReference>
<feature type="transmembrane region" description="Helical" evidence="1">
    <location>
        <begin position="56"/>
        <end position="76"/>
    </location>
</feature>
<feature type="transmembrane region" description="Helical" evidence="1">
    <location>
        <begin position="139"/>
        <end position="162"/>
    </location>
</feature>
<proteinExistence type="predicted"/>
<feature type="transmembrane region" description="Helical" evidence="1">
    <location>
        <begin position="25"/>
        <end position="47"/>
    </location>
</feature>